<reference key="2">
    <citation type="submission" date="2011-10" db="EMBL/GenBank/DDBJ databases">
        <title>The genome and transcriptome sequence of Clonorchis sinensis provide insights into the carcinogenic liver fluke.</title>
        <authorList>
            <person name="Wang X."/>
            <person name="Huang Y."/>
            <person name="Chen W."/>
            <person name="Liu H."/>
            <person name="Guo L."/>
            <person name="Chen Y."/>
            <person name="Luo F."/>
            <person name="Zhou W."/>
            <person name="Sun J."/>
            <person name="Mao Q."/>
            <person name="Liang P."/>
            <person name="Zhou C."/>
            <person name="Tian Y."/>
            <person name="Men J."/>
            <person name="Lv X."/>
            <person name="Huang L."/>
            <person name="Zhou J."/>
            <person name="Hu Y."/>
            <person name="Li R."/>
            <person name="Zhang F."/>
            <person name="Lei H."/>
            <person name="Li X."/>
            <person name="Hu X."/>
            <person name="Liang C."/>
            <person name="Xu J."/>
            <person name="Wu Z."/>
            <person name="Yu X."/>
        </authorList>
    </citation>
    <scope>NUCLEOTIDE SEQUENCE</scope>
    <source>
        <strain>Henan</strain>
    </source>
</reference>
<dbReference type="EMBL" id="DF143262">
    <property type="protein sequence ID" value="GAA52243.1"/>
    <property type="molecule type" value="Genomic_DNA"/>
</dbReference>
<reference evidence="2" key="1">
    <citation type="journal article" date="2011" name="Genome Biol.">
        <title>The draft genome of the carcinogenic human liver fluke Clonorchis sinensis.</title>
        <authorList>
            <person name="Wang X."/>
            <person name="Chen W."/>
            <person name="Huang Y."/>
            <person name="Sun J."/>
            <person name="Men J."/>
            <person name="Liu H."/>
            <person name="Luo F."/>
            <person name="Guo L."/>
            <person name="Lv X."/>
            <person name="Deng C."/>
            <person name="Zhou C."/>
            <person name="Fan Y."/>
            <person name="Li X."/>
            <person name="Huang L."/>
            <person name="Hu Y."/>
            <person name="Liang C."/>
            <person name="Hu X."/>
            <person name="Xu J."/>
            <person name="Yu X."/>
        </authorList>
    </citation>
    <scope>NUCLEOTIDE SEQUENCE [LARGE SCALE GENOMIC DNA]</scope>
    <source>
        <strain evidence="2">Henan</strain>
    </source>
</reference>
<feature type="compositionally biased region" description="Basic residues" evidence="1">
    <location>
        <begin position="1"/>
        <end position="16"/>
    </location>
</feature>
<feature type="region of interest" description="Disordered" evidence="1">
    <location>
        <begin position="1"/>
        <end position="55"/>
    </location>
</feature>
<evidence type="ECO:0000256" key="1">
    <source>
        <dbReference type="SAM" id="MobiDB-lite"/>
    </source>
</evidence>
<gene>
    <name evidence="2" type="ORF">CLF_107677</name>
</gene>
<feature type="compositionally biased region" description="Basic and acidic residues" evidence="1">
    <location>
        <begin position="26"/>
        <end position="35"/>
    </location>
</feature>
<sequence length="301" mass="33752">MRRSGAAHSVAWKHQKREIQLGSRHQSSDKSKVLDKWPNMGNNPSPADEDDSRLPSTYSAISVTDDCDVRGSKMPCVWLGTTRNSRITSPIALFVSRWETADGLRGNNPCPADEDDSRLPSTYSAISVTDDCNSCGDKMPCVWLCTTGNSRITGPMTVSAKKSETGNRERTYWEFHRQDVAQNATSHRPRSSFVHRISSSGRDGNSGQLIRLNQVCCYSTVSQLLRYSAPQSARPTTEKLCPHDRTCVKFGSTVDLARVIEAEQRRLSRFERHPKCQITPSYIATLCFDFKRSAKSDLPEW</sequence>
<accession>G7YH10</accession>
<organism evidence="2 3">
    <name type="scientific">Clonorchis sinensis</name>
    <name type="common">Chinese liver fluke</name>
    <dbReference type="NCBI Taxonomy" id="79923"/>
    <lineage>
        <taxon>Eukaryota</taxon>
        <taxon>Metazoa</taxon>
        <taxon>Spiralia</taxon>
        <taxon>Lophotrochozoa</taxon>
        <taxon>Platyhelminthes</taxon>
        <taxon>Trematoda</taxon>
        <taxon>Digenea</taxon>
        <taxon>Opisthorchiida</taxon>
        <taxon>Opisthorchiata</taxon>
        <taxon>Opisthorchiidae</taxon>
        <taxon>Clonorchis</taxon>
    </lineage>
</organism>
<keyword evidence="3" id="KW-1185">Reference proteome</keyword>
<dbReference type="AlphaFoldDB" id="G7YH10"/>
<proteinExistence type="predicted"/>
<name>G7YH10_CLOSI</name>
<evidence type="ECO:0000313" key="2">
    <source>
        <dbReference type="EMBL" id="GAA52243.1"/>
    </source>
</evidence>
<protein>
    <submittedName>
        <fullName evidence="2">Uncharacterized protein</fullName>
    </submittedName>
</protein>
<dbReference type="Proteomes" id="UP000008909">
    <property type="component" value="Unassembled WGS sequence"/>
</dbReference>
<evidence type="ECO:0000313" key="3">
    <source>
        <dbReference type="Proteomes" id="UP000008909"/>
    </source>
</evidence>